<gene>
    <name evidence="1" type="ORF">H9900_01305</name>
</gene>
<protein>
    <recommendedName>
        <fullName evidence="3">MYM-type domain-containing protein</fullName>
    </recommendedName>
</protein>
<organism evidence="1 2">
    <name type="scientific">Candidatus Monoglobus merdigallinarum</name>
    <dbReference type="NCBI Taxonomy" id="2838698"/>
    <lineage>
        <taxon>Bacteria</taxon>
        <taxon>Bacillati</taxon>
        <taxon>Bacillota</taxon>
        <taxon>Clostridia</taxon>
        <taxon>Monoglobales</taxon>
        <taxon>Monoglobaceae</taxon>
        <taxon>Monoglobus</taxon>
    </lineage>
</organism>
<accession>A0A9D1TM60</accession>
<evidence type="ECO:0000313" key="1">
    <source>
        <dbReference type="EMBL" id="HIV85428.1"/>
    </source>
</evidence>
<proteinExistence type="predicted"/>
<dbReference type="EMBL" id="DXIJ01000027">
    <property type="protein sequence ID" value="HIV85428.1"/>
    <property type="molecule type" value="Genomic_DNA"/>
</dbReference>
<evidence type="ECO:0000313" key="2">
    <source>
        <dbReference type="Proteomes" id="UP000824162"/>
    </source>
</evidence>
<name>A0A9D1TM60_9FIRM</name>
<dbReference type="AlphaFoldDB" id="A0A9D1TM60"/>
<evidence type="ECO:0008006" key="3">
    <source>
        <dbReference type="Google" id="ProtNLM"/>
    </source>
</evidence>
<sequence length="77" mass="8748">MTHPDIKHFERYGCTKSGLDADRPIGVCLFCGAEIFPDGHGYVKSFDGLFCSTECCYSYYEISIKNEYLKGAENYEI</sequence>
<reference evidence="1" key="1">
    <citation type="journal article" date="2021" name="PeerJ">
        <title>Extensive microbial diversity within the chicken gut microbiome revealed by metagenomics and culture.</title>
        <authorList>
            <person name="Gilroy R."/>
            <person name="Ravi A."/>
            <person name="Getino M."/>
            <person name="Pursley I."/>
            <person name="Horton D.L."/>
            <person name="Alikhan N.F."/>
            <person name="Baker D."/>
            <person name="Gharbi K."/>
            <person name="Hall N."/>
            <person name="Watson M."/>
            <person name="Adriaenssens E.M."/>
            <person name="Foster-Nyarko E."/>
            <person name="Jarju S."/>
            <person name="Secka A."/>
            <person name="Antonio M."/>
            <person name="Oren A."/>
            <person name="Chaudhuri R.R."/>
            <person name="La Ragione R."/>
            <person name="Hildebrand F."/>
            <person name="Pallen M.J."/>
        </authorList>
    </citation>
    <scope>NUCLEOTIDE SEQUENCE</scope>
    <source>
        <strain evidence="1">5790</strain>
    </source>
</reference>
<reference evidence="1" key="2">
    <citation type="submission" date="2021-04" db="EMBL/GenBank/DDBJ databases">
        <authorList>
            <person name="Gilroy R."/>
        </authorList>
    </citation>
    <scope>NUCLEOTIDE SEQUENCE</scope>
    <source>
        <strain evidence="1">5790</strain>
    </source>
</reference>
<comment type="caution">
    <text evidence="1">The sequence shown here is derived from an EMBL/GenBank/DDBJ whole genome shotgun (WGS) entry which is preliminary data.</text>
</comment>
<dbReference type="Proteomes" id="UP000824162">
    <property type="component" value="Unassembled WGS sequence"/>
</dbReference>